<proteinExistence type="inferred from homology"/>
<feature type="transmembrane region" description="Helical" evidence="13">
    <location>
        <begin position="130"/>
        <end position="150"/>
    </location>
</feature>
<dbReference type="PANTHER" id="PTHR11394:SF143">
    <property type="entry name" value="TASTE RECEPTOR TYPE 2"/>
    <property type="match status" value="1"/>
</dbReference>
<protein>
    <recommendedName>
        <fullName evidence="12">Taste receptor type 2</fullName>
    </recommendedName>
</protein>
<evidence type="ECO:0000256" key="1">
    <source>
        <dbReference type="ARBA" id="ARBA00004141"/>
    </source>
</evidence>
<comment type="subcellular location">
    <subcellularLocation>
        <location evidence="1 12">Membrane</location>
        <topology evidence="1 12">Multi-pass membrane protein</topology>
    </subcellularLocation>
</comment>
<dbReference type="GO" id="GO:0004930">
    <property type="term" value="F:G protein-coupled receptor activity"/>
    <property type="evidence" value="ECO:0007669"/>
    <property type="project" value="UniProtKB-KW"/>
</dbReference>
<comment type="caution">
    <text evidence="14">The sequence shown here is derived from an EMBL/GenBank/DDBJ whole genome shotgun (WGS) entry which is preliminary data.</text>
</comment>
<keyword evidence="5 12" id="KW-0812">Transmembrane</keyword>
<reference evidence="14" key="1">
    <citation type="thesis" date="2020" institute="ProQuest LLC" country="789 East Eisenhower Parkway, Ann Arbor, MI, USA">
        <title>Comparative Genomics and Chromosome Evolution.</title>
        <authorList>
            <person name="Mudd A.B."/>
        </authorList>
    </citation>
    <scope>NUCLEOTIDE SEQUENCE</scope>
    <source>
        <strain evidence="14">Female2</strain>
        <tissue evidence="14">Blood</tissue>
    </source>
</reference>
<keyword evidence="15" id="KW-1185">Reference proteome</keyword>
<dbReference type="EMBL" id="JAACNH010000009">
    <property type="protein sequence ID" value="KAG8433458.1"/>
    <property type="molecule type" value="Genomic_DNA"/>
</dbReference>
<dbReference type="OrthoDB" id="8876749at2759"/>
<evidence type="ECO:0000313" key="15">
    <source>
        <dbReference type="Proteomes" id="UP000812440"/>
    </source>
</evidence>
<sequence>MLLTVQMIKMTFLTVTLTFGIILNSFIVAVSLRDWKKQRNLSVCDQIILTMGCSNLIFQCLVTFEGPYLVFGLYQQFHKESAVAVYIVFYFFVYVWFWNMAWLSICYCFRLVRCSHWFFIRLQNRISSSVTQILLGSWGFLLIMNIPLIWTLHLEARQNTTITTTIEDFNFQPNLQYLFFNIIVGSCLPTLITSISVGLSLVSLVSHVWRMKHNTNHSGFPELKIYIKPCITMFLLMLMGALYLLATSIYVLRKFSMGHFWDVVCFLFLRSSPLTQAVIVIFGNSKFQVAWLKICFQRE</sequence>
<evidence type="ECO:0000256" key="12">
    <source>
        <dbReference type="RuleBase" id="RU004424"/>
    </source>
</evidence>
<evidence type="ECO:0000256" key="10">
    <source>
        <dbReference type="ARBA" id="ARBA00023224"/>
    </source>
</evidence>
<evidence type="ECO:0000256" key="7">
    <source>
        <dbReference type="ARBA" id="ARBA00023040"/>
    </source>
</evidence>
<dbReference type="Pfam" id="PF05296">
    <property type="entry name" value="TAS2R"/>
    <property type="match status" value="1"/>
</dbReference>
<comment type="similarity">
    <text evidence="2 11">Belongs to the G-protein coupled receptor T2R family.</text>
</comment>
<name>A0A8T2IR76_9PIPI</name>
<accession>A0A8T2IR76</accession>
<evidence type="ECO:0000256" key="2">
    <source>
        <dbReference type="ARBA" id="ARBA00007376"/>
    </source>
</evidence>
<evidence type="ECO:0000256" key="13">
    <source>
        <dbReference type="SAM" id="Phobius"/>
    </source>
</evidence>
<feature type="transmembrane region" description="Helical" evidence="13">
    <location>
        <begin position="178"/>
        <end position="209"/>
    </location>
</feature>
<feature type="transmembrane region" description="Helical" evidence="13">
    <location>
        <begin position="258"/>
        <end position="283"/>
    </location>
</feature>
<keyword evidence="6 13" id="KW-1133">Transmembrane helix</keyword>
<dbReference type="GO" id="GO:0033038">
    <property type="term" value="F:bitter taste receptor activity"/>
    <property type="evidence" value="ECO:0007669"/>
    <property type="project" value="InterPro"/>
</dbReference>
<keyword evidence="8 12" id="KW-0472">Membrane</keyword>
<evidence type="ECO:0000256" key="8">
    <source>
        <dbReference type="ARBA" id="ARBA00023136"/>
    </source>
</evidence>
<dbReference type="FunFam" id="1.20.1070.10:FF:000055">
    <property type="entry name" value="Taste receptor type 2"/>
    <property type="match status" value="1"/>
</dbReference>
<evidence type="ECO:0000256" key="11">
    <source>
        <dbReference type="RuleBase" id="RU004423"/>
    </source>
</evidence>
<evidence type="ECO:0000256" key="9">
    <source>
        <dbReference type="ARBA" id="ARBA00023170"/>
    </source>
</evidence>
<evidence type="ECO:0000256" key="3">
    <source>
        <dbReference type="ARBA" id="ARBA00022480"/>
    </source>
</evidence>
<feature type="transmembrane region" description="Helical" evidence="13">
    <location>
        <begin position="44"/>
        <end position="64"/>
    </location>
</feature>
<dbReference type="Proteomes" id="UP000812440">
    <property type="component" value="Chromosome 9"/>
</dbReference>
<keyword evidence="4 12" id="KW-0716">Sensory transduction</keyword>
<feature type="transmembrane region" description="Helical" evidence="13">
    <location>
        <begin position="84"/>
        <end position="109"/>
    </location>
</feature>
<evidence type="ECO:0000313" key="14">
    <source>
        <dbReference type="EMBL" id="KAG8433458.1"/>
    </source>
</evidence>
<keyword evidence="10 12" id="KW-0807">Transducer</keyword>
<gene>
    <name evidence="14" type="ORF">GDO86_017657</name>
</gene>
<dbReference type="AlphaFoldDB" id="A0A8T2IR76"/>
<keyword evidence="9 12" id="KW-0675">Receptor</keyword>
<dbReference type="SUPFAM" id="SSF81321">
    <property type="entry name" value="Family A G protein-coupled receptor-like"/>
    <property type="match status" value="1"/>
</dbReference>
<organism evidence="14 15">
    <name type="scientific">Hymenochirus boettgeri</name>
    <name type="common">Congo dwarf clawed frog</name>
    <dbReference type="NCBI Taxonomy" id="247094"/>
    <lineage>
        <taxon>Eukaryota</taxon>
        <taxon>Metazoa</taxon>
        <taxon>Chordata</taxon>
        <taxon>Craniata</taxon>
        <taxon>Vertebrata</taxon>
        <taxon>Euteleostomi</taxon>
        <taxon>Amphibia</taxon>
        <taxon>Batrachia</taxon>
        <taxon>Anura</taxon>
        <taxon>Pipoidea</taxon>
        <taxon>Pipidae</taxon>
        <taxon>Pipinae</taxon>
        <taxon>Hymenochirus</taxon>
    </lineage>
</organism>
<dbReference type="Gene3D" id="1.20.1070.10">
    <property type="entry name" value="Rhodopsin 7-helix transmembrane proteins"/>
    <property type="match status" value="1"/>
</dbReference>
<keyword evidence="3 12" id="KW-0919">Taste</keyword>
<evidence type="ECO:0000256" key="6">
    <source>
        <dbReference type="ARBA" id="ARBA00022989"/>
    </source>
</evidence>
<feature type="transmembrane region" description="Helical" evidence="13">
    <location>
        <begin position="230"/>
        <end position="252"/>
    </location>
</feature>
<evidence type="ECO:0000256" key="5">
    <source>
        <dbReference type="ARBA" id="ARBA00022692"/>
    </source>
</evidence>
<evidence type="ECO:0000256" key="4">
    <source>
        <dbReference type="ARBA" id="ARBA00022606"/>
    </source>
</evidence>
<keyword evidence="7 12" id="KW-0297">G-protein coupled receptor</keyword>
<feature type="transmembrane region" description="Helical" evidence="13">
    <location>
        <begin position="12"/>
        <end position="32"/>
    </location>
</feature>
<dbReference type="GO" id="GO:0016020">
    <property type="term" value="C:membrane"/>
    <property type="evidence" value="ECO:0007669"/>
    <property type="project" value="UniProtKB-SubCell"/>
</dbReference>
<dbReference type="InterPro" id="IPR007960">
    <property type="entry name" value="TAS2R"/>
</dbReference>
<dbReference type="PANTHER" id="PTHR11394">
    <property type="entry name" value="TASTE RECEPTOR TYPE 2"/>
    <property type="match status" value="1"/>
</dbReference>